<dbReference type="InterPro" id="IPR021104">
    <property type="entry name" value="KfrA_DNA-bd_N"/>
</dbReference>
<gene>
    <name evidence="3" type="ORF">BJG93_34140</name>
</gene>
<protein>
    <recommendedName>
        <fullName evidence="2">KfrA N-terminal DNA-binding domain-containing protein</fullName>
    </recommendedName>
</protein>
<evidence type="ECO:0000259" key="2">
    <source>
        <dbReference type="Pfam" id="PF11740"/>
    </source>
</evidence>
<evidence type="ECO:0000313" key="3">
    <source>
        <dbReference type="EMBL" id="APA90586.1"/>
    </source>
</evidence>
<dbReference type="EMBL" id="CP017565">
    <property type="protein sequence ID" value="APA90586.1"/>
    <property type="molecule type" value="Genomic_DNA"/>
</dbReference>
<geneLocation type="plasmid" evidence="3">
    <name>pl2WSM5005</name>
</geneLocation>
<proteinExistence type="predicted"/>
<keyword evidence="1" id="KW-0175">Coiled coil</keyword>
<organism evidence="3">
    <name type="scientific">Paraburkholderia sprentiae WSM5005</name>
    <dbReference type="NCBI Taxonomy" id="754502"/>
    <lineage>
        <taxon>Bacteria</taxon>
        <taxon>Pseudomonadati</taxon>
        <taxon>Pseudomonadota</taxon>
        <taxon>Betaproteobacteria</taxon>
        <taxon>Burkholderiales</taxon>
        <taxon>Burkholderiaceae</taxon>
        <taxon>Paraburkholderia</taxon>
    </lineage>
</organism>
<name>A0A1I9YWL3_9BURK</name>
<feature type="domain" description="KfrA N-terminal DNA-binding" evidence="2">
    <location>
        <begin position="2"/>
        <end position="108"/>
    </location>
</feature>
<accession>A0A1I9YWL3</accession>
<dbReference type="Pfam" id="PF11740">
    <property type="entry name" value="KfrA_N"/>
    <property type="match status" value="1"/>
</dbReference>
<keyword evidence="3" id="KW-0614">Plasmid</keyword>
<reference evidence="3" key="1">
    <citation type="submission" date="2016-09" db="EMBL/GenBank/DDBJ databases">
        <title>The Complete Genome of Burkholderia sprentiae wsm5005.</title>
        <authorList>
            <person name="De Meyer S."/>
            <person name="Wang P."/>
            <person name="Terpolilli J."/>
        </authorList>
    </citation>
    <scope>NUCLEOTIDE SEQUENCE [LARGE SCALE GENOMIC DNA]</scope>
    <source>
        <strain evidence="3">WSM5005</strain>
        <plasmid evidence="3">pl2WSM5005</plasmid>
    </source>
</reference>
<feature type="coiled-coil region" evidence="1">
    <location>
        <begin position="130"/>
        <end position="164"/>
    </location>
</feature>
<dbReference type="AlphaFoldDB" id="A0A1I9YWL3"/>
<sequence length="241" mass="26310">MFFRFGITPTANRLYQLVKRGSMGTPTEVLAEFWTALRDKSRLRLERPDLPPDLQAAAGDLIAALWDRSTAAAYAALEELRLELGAEREAAQAAIGVARDAAGRAEAALDERNAALLTAQTEIRELGQALAVADAARLTLEADIARLQRENRDSDAALAQVRADFARELDKLREDGSARRSVCGPRKGARYSRLSANARWPRDCTKIWRLRGGGPSSMTSVIALNRKPCEASWATPGIRPG</sequence>
<evidence type="ECO:0000256" key="1">
    <source>
        <dbReference type="SAM" id="Coils"/>
    </source>
</evidence>